<accession>F2NYH6</accession>
<evidence type="ECO:0008006" key="4">
    <source>
        <dbReference type="Google" id="ProtNLM"/>
    </source>
</evidence>
<sequence length="578" mass="64510">MPGENRTLTPVWIAYVDGVRLGTGYEGALKSIRIHDGLNSIGTASLVFDLPATDFDNDDVFSEGSEVSVHLGYKDDVEEVFSGEVTGFVPRFGEYGAPQMEVQIETKLHRLDKGIRAKAFESKTTAQIIKEIITNHNLKAEVEEFGPKHNYTEQRNITDYDYITQLACKYGKAVWCQGSTVYVKTEITPSDDDVILEWGKSIISARAKTSMTKQLSAATCTGWSIMDCRGFAATATMKDIPLKIGGEYSWEDNSKGYDPKKIEQITTEEIIDEEDAAAVAKAYIQNRSFKFQSCDIKTKGNYHIKPGNRLTVKYIGKQSDGEYLIESVEHTLDIQEGFITRCHLIRNFCEVNDRSGTASEIDRERADSQINGTQEENSLVASAGGSKAENQSDLENTSNEKNPKIMNPHWEDENGNTITKALVGDEVYLCAEITDIDDCKSAKLKIVEKDDEGEDDDIDSVSGKVQDSKIKCKWKVKYTADDDDSNSQQEKEEKGYTLPEYAFSVECDGVESDESGQLDVMGWIKTQFKDKKSGKPISNHKYTIYLLDGSTKKGITNSDGFVDEKDLKPGKYFINFGE</sequence>
<evidence type="ECO:0000256" key="1">
    <source>
        <dbReference type="SAM" id="MobiDB-lite"/>
    </source>
</evidence>
<dbReference type="SUPFAM" id="SSF69279">
    <property type="entry name" value="Phage tail proteins"/>
    <property type="match status" value="1"/>
</dbReference>
<organism evidence="2 3">
    <name type="scientific">Treponema succinifaciens (strain ATCC 33096 / DSM 2489 / 6091)</name>
    <dbReference type="NCBI Taxonomy" id="869209"/>
    <lineage>
        <taxon>Bacteria</taxon>
        <taxon>Pseudomonadati</taxon>
        <taxon>Spirochaetota</taxon>
        <taxon>Spirochaetia</taxon>
        <taxon>Spirochaetales</taxon>
        <taxon>Treponemataceae</taxon>
        <taxon>Treponema</taxon>
    </lineage>
</organism>
<name>F2NYH6_TRES6</name>
<gene>
    <name evidence="2" type="ordered locus">Tresu_2613</name>
</gene>
<feature type="compositionally biased region" description="Polar residues" evidence="1">
    <location>
        <begin position="388"/>
        <end position="400"/>
    </location>
</feature>
<dbReference type="GeneID" id="302999716"/>
<feature type="region of interest" description="Disordered" evidence="1">
    <location>
        <begin position="356"/>
        <end position="412"/>
    </location>
</feature>
<dbReference type="HOGENOM" id="CLU_471666_0_0_12"/>
<geneLocation type="plasmid" evidence="2 3">
    <name>pTRESU01</name>
</geneLocation>
<dbReference type="Gene3D" id="2.30.110.50">
    <property type="match status" value="1"/>
</dbReference>
<protein>
    <recommendedName>
        <fullName evidence="4">Rhs element Vgr protein</fullName>
    </recommendedName>
</protein>
<keyword evidence="2" id="KW-0614">Plasmid</keyword>
<dbReference type="OrthoDB" id="369315at2"/>
<dbReference type="EMBL" id="CP002632">
    <property type="protein sequence ID" value="AEB15475.1"/>
    <property type="molecule type" value="Genomic_DNA"/>
</dbReference>
<dbReference type="Gene3D" id="4.10.220.110">
    <property type="match status" value="1"/>
</dbReference>
<keyword evidence="3" id="KW-1185">Reference proteome</keyword>
<evidence type="ECO:0000313" key="3">
    <source>
        <dbReference type="Proteomes" id="UP000006852"/>
    </source>
</evidence>
<dbReference type="eggNOG" id="COG3500">
    <property type="taxonomic scope" value="Bacteria"/>
</dbReference>
<dbReference type="RefSeq" id="WP_013702724.1">
    <property type="nucleotide sequence ID" value="NC_015386.1"/>
</dbReference>
<dbReference type="KEGG" id="tsu:Tresu_2613"/>
<dbReference type="Pfam" id="PF05954">
    <property type="entry name" value="Phage_GPD"/>
    <property type="match status" value="1"/>
</dbReference>
<evidence type="ECO:0000313" key="2">
    <source>
        <dbReference type="EMBL" id="AEB15475.1"/>
    </source>
</evidence>
<feature type="compositionally biased region" description="Polar residues" evidence="1">
    <location>
        <begin position="368"/>
        <end position="380"/>
    </location>
</feature>
<dbReference type="Gene3D" id="3.55.50.10">
    <property type="entry name" value="Baseplate protein-like domains"/>
    <property type="match status" value="1"/>
</dbReference>
<proteinExistence type="predicted"/>
<dbReference type="AlphaFoldDB" id="F2NYH6"/>
<reference evidence="3" key="1">
    <citation type="submission" date="2011-04" db="EMBL/GenBank/DDBJ databases">
        <title>The complete genome of plasmid of Treponema succinifaciens DSM 2489.</title>
        <authorList>
            <person name="Lucas S."/>
            <person name="Copeland A."/>
            <person name="Lapidus A."/>
            <person name="Bruce D."/>
            <person name="Goodwin L."/>
            <person name="Pitluck S."/>
            <person name="Peters L."/>
            <person name="Kyrpides N."/>
            <person name="Mavromatis K."/>
            <person name="Ivanova N."/>
            <person name="Ovchinnikova G."/>
            <person name="Teshima H."/>
            <person name="Detter J.C."/>
            <person name="Tapia R."/>
            <person name="Han C."/>
            <person name="Land M."/>
            <person name="Hauser L."/>
            <person name="Markowitz V."/>
            <person name="Cheng J.-F."/>
            <person name="Hugenholtz P."/>
            <person name="Woyke T."/>
            <person name="Wu D."/>
            <person name="Gronow S."/>
            <person name="Wellnitz S."/>
            <person name="Brambilla E."/>
            <person name="Klenk H.-P."/>
            <person name="Eisen J.A."/>
        </authorList>
    </citation>
    <scope>NUCLEOTIDE SEQUENCE [LARGE SCALE GENOMIC DNA]</scope>
    <source>
        <strain evidence="3">ATCC 33096 / DSM 2489 / 6091</strain>
        <plasmid evidence="3">Plasmid pTRESU01</plasmid>
    </source>
</reference>
<dbReference type="Proteomes" id="UP000006852">
    <property type="component" value="Plasmid pTRESU01"/>
</dbReference>